<evidence type="ECO:0000256" key="1">
    <source>
        <dbReference type="ARBA" id="ARBA00001974"/>
    </source>
</evidence>
<dbReference type="PROSITE" id="PS51340">
    <property type="entry name" value="MOSC"/>
    <property type="match status" value="1"/>
</dbReference>
<evidence type="ECO:0000256" key="7">
    <source>
        <dbReference type="ARBA" id="ARBA00023014"/>
    </source>
</evidence>
<dbReference type="InterPro" id="IPR001041">
    <property type="entry name" value="2Fe-2S_ferredoxin-type"/>
</dbReference>
<evidence type="ECO:0000256" key="6">
    <source>
        <dbReference type="ARBA" id="ARBA00023004"/>
    </source>
</evidence>
<dbReference type="SUPFAM" id="SSF50800">
    <property type="entry name" value="PK beta-barrel domain-like"/>
    <property type="match status" value="1"/>
</dbReference>
<reference evidence="11 12" key="1">
    <citation type="submission" date="2019-06" db="EMBL/GenBank/DDBJ databases">
        <title>Whole genome shotgun sequence of Glutamicibacter nicotianae NBRC 14234.</title>
        <authorList>
            <person name="Hosoyama A."/>
            <person name="Uohara A."/>
            <person name="Ohji S."/>
            <person name="Ichikawa N."/>
        </authorList>
    </citation>
    <scope>NUCLEOTIDE SEQUENCE [LARGE SCALE GENOMIC DNA]</scope>
    <source>
        <strain evidence="11 12">NBRC 14234</strain>
    </source>
</reference>
<proteinExistence type="predicted"/>
<dbReference type="SUPFAM" id="SSF52343">
    <property type="entry name" value="Ferredoxin reductase-like, C-terminal NADP-linked domain"/>
    <property type="match status" value="1"/>
</dbReference>
<evidence type="ECO:0000313" key="12">
    <source>
        <dbReference type="Proteomes" id="UP000316242"/>
    </source>
</evidence>
<accession>A0ABQ0RLM6</accession>
<feature type="domain" description="2Fe-2S ferredoxin-type" evidence="8">
    <location>
        <begin position="494"/>
        <end position="578"/>
    </location>
</feature>
<dbReference type="Pfam" id="PF00111">
    <property type="entry name" value="Fer2"/>
    <property type="match status" value="1"/>
</dbReference>
<dbReference type="InterPro" id="IPR050415">
    <property type="entry name" value="MRET"/>
</dbReference>
<dbReference type="SUPFAM" id="SSF54292">
    <property type="entry name" value="2Fe-2S ferredoxin-like"/>
    <property type="match status" value="1"/>
</dbReference>
<evidence type="ECO:0000259" key="9">
    <source>
        <dbReference type="PROSITE" id="PS51340"/>
    </source>
</evidence>
<evidence type="ECO:0000256" key="4">
    <source>
        <dbReference type="ARBA" id="ARBA00022723"/>
    </source>
</evidence>
<dbReference type="PROSITE" id="PS51085">
    <property type="entry name" value="2FE2S_FER_2"/>
    <property type="match status" value="1"/>
</dbReference>
<evidence type="ECO:0000259" key="10">
    <source>
        <dbReference type="PROSITE" id="PS51384"/>
    </source>
</evidence>
<dbReference type="CDD" id="cd00207">
    <property type="entry name" value="fer2"/>
    <property type="match status" value="1"/>
</dbReference>
<dbReference type="Pfam" id="PF03473">
    <property type="entry name" value="MOSC"/>
    <property type="match status" value="1"/>
</dbReference>
<dbReference type="InterPro" id="IPR011037">
    <property type="entry name" value="Pyrv_Knase-like_insert_dom_sf"/>
</dbReference>
<dbReference type="Gene3D" id="3.10.20.30">
    <property type="match status" value="1"/>
</dbReference>
<organism evidence="11 12">
    <name type="scientific">Glutamicibacter nicotianae</name>
    <name type="common">Arthrobacter nicotianae</name>
    <dbReference type="NCBI Taxonomy" id="37929"/>
    <lineage>
        <taxon>Bacteria</taxon>
        <taxon>Bacillati</taxon>
        <taxon>Actinomycetota</taxon>
        <taxon>Actinomycetes</taxon>
        <taxon>Micrococcales</taxon>
        <taxon>Micrococcaceae</taxon>
        <taxon>Glutamicibacter</taxon>
    </lineage>
</organism>
<dbReference type="InterPro" id="IPR012675">
    <property type="entry name" value="Beta-grasp_dom_sf"/>
</dbReference>
<dbReference type="CDD" id="cd00322">
    <property type="entry name" value="FNR_like"/>
    <property type="match status" value="1"/>
</dbReference>
<comment type="caution">
    <text evidence="11">The sequence shown here is derived from an EMBL/GenBank/DDBJ whole genome shotgun (WGS) entry which is preliminary data.</text>
</comment>
<dbReference type="Gene3D" id="2.40.33.20">
    <property type="entry name" value="PK beta-barrel domain-like"/>
    <property type="match status" value="1"/>
</dbReference>
<evidence type="ECO:0000256" key="3">
    <source>
        <dbReference type="ARBA" id="ARBA00022714"/>
    </source>
</evidence>
<gene>
    <name evidence="11" type="ORF">ANI01nite_18920</name>
</gene>
<name>A0ABQ0RLM6_GLUNI</name>
<dbReference type="PROSITE" id="PS51384">
    <property type="entry name" value="FAD_FR"/>
    <property type="match status" value="1"/>
</dbReference>
<feature type="domain" description="FAD-binding FR-type" evidence="10">
    <location>
        <begin position="262"/>
        <end position="358"/>
    </location>
</feature>
<evidence type="ECO:0008006" key="13">
    <source>
        <dbReference type="Google" id="ProtNLM"/>
    </source>
</evidence>
<keyword evidence="2" id="KW-0285">Flavoprotein</keyword>
<evidence type="ECO:0000256" key="2">
    <source>
        <dbReference type="ARBA" id="ARBA00022630"/>
    </source>
</evidence>
<keyword evidence="3" id="KW-0001">2Fe-2S</keyword>
<evidence type="ECO:0000259" key="8">
    <source>
        <dbReference type="PROSITE" id="PS51085"/>
    </source>
</evidence>
<comment type="cofactor">
    <cofactor evidence="1">
        <name>FAD</name>
        <dbReference type="ChEBI" id="CHEBI:57692"/>
    </cofactor>
</comment>
<keyword evidence="7" id="KW-0411">Iron-sulfur</keyword>
<dbReference type="RefSeq" id="WP_141357607.1">
    <property type="nucleotide sequence ID" value="NZ_BAAAWM010000001.1"/>
</dbReference>
<dbReference type="InterPro" id="IPR039261">
    <property type="entry name" value="FNR_nucleotide-bd"/>
</dbReference>
<dbReference type="PANTHER" id="PTHR47354:SF1">
    <property type="entry name" value="CARNITINE MONOOXYGENASE REDUCTASE SUBUNIT"/>
    <property type="match status" value="1"/>
</dbReference>
<dbReference type="InterPro" id="IPR017938">
    <property type="entry name" value="Riboflavin_synthase-like_b-brl"/>
</dbReference>
<dbReference type="InterPro" id="IPR005302">
    <property type="entry name" value="MoCF_Sase_C"/>
</dbReference>
<keyword evidence="5" id="KW-0560">Oxidoreductase</keyword>
<dbReference type="PRINTS" id="PR00409">
    <property type="entry name" value="PHDIOXRDTASE"/>
</dbReference>
<evidence type="ECO:0000313" key="11">
    <source>
        <dbReference type="EMBL" id="GEC12689.1"/>
    </source>
</evidence>
<dbReference type="EMBL" id="BJNE01000007">
    <property type="protein sequence ID" value="GEC12689.1"/>
    <property type="molecule type" value="Genomic_DNA"/>
</dbReference>
<dbReference type="PANTHER" id="PTHR47354">
    <property type="entry name" value="NADH OXIDOREDUCTASE HCR"/>
    <property type="match status" value="1"/>
</dbReference>
<feature type="domain" description="MOSC" evidence="9">
    <location>
        <begin position="105"/>
        <end position="248"/>
    </location>
</feature>
<keyword evidence="6" id="KW-0408">Iron</keyword>
<evidence type="ECO:0000256" key="5">
    <source>
        <dbReference type="ARBA" id="ARBA00023002"/>
    </source>
</evidence>
<dbReference type="Gene3D" id="2.40.30.10">
    <property type="entry name" value="Translation factors"/>
    <property type="match status" value="1"/>
</dbReference>
<dbReference type="SUPFAM" id="SSF63380">
    <property type="entry name" value="Riboflavin synthase domain-like"/>
    <property type="match status" value="1"/>
</dbReference>
<sequence length="578" mass="62367">MRIAQIFRFPIKGLPGEKIDSAAVRKGSGLEGDRRVAFGNGTIMHREDQWESCLSFTILKNNKSLQKWRVHSRPPLITMTAPASTGAAPLSFDVNNQADMDAARAYLSKYLPPQGPIPRKLVSAPQGMFDSRLSGISIINPNTVAELSRVSGVHMDPRRYRGNLLIEGVPAYAEYGLIGKVLRIGDVRIAITKSIARCSATSVNPVSTEVDTNGPRLLATYFGHIHCGIYGTVLEPGVLETGAEIQIEDDPSGAEELVPSKVSPRFMTVLRNQELGAGVVELLLEDPFGWIDGHYEAGMHLRVHLPDPLWRNYTITSVAGSRIGIDVRVQGEASSKIAQLNEGEQVLVSGPYGVLTSTKVLGACTAIVSGGIGITPALGLLGDAAAANDSRKLRIIHVERGRASALYSRLEQMASELKSSICLNRIDTTEGRPGPAEIAQYLQGCDSVVVCGPEKFTSMVFEACERAGIPASQIHREVFASPTTDLDRLFEDYPSAEVTCRDSRRSFTWSAKDGVLLEALEDQGVEPASLCRSGSCGECAVKLLRGRVSYPLEPSARVEQDRILTCMAVPAGDIELGA</sequence>
<keyword evidence="12" id="KW-1185">Reference proteome</keyword>
<dbReference type="Proteomes" id="UP000316242">
    <property type="component" value="Unassembled WGS sequence"/>
</dbReference>
<dbReference type="InterPro" id="IPR036010">
    <property type="entry name" value="2Fe-2S_ferredoxin-like_sf"/>
</dbReference>
<dbReference type="Gene3D" id="3.40.50.80">
    <property type="entry name" value="Nucleotide-binding domain of ferredoxin-NADP reductase (FNR) module"/>
    <property type="match status" value="1"/>
</dbReference>
<protein>
    <recommendedName>
        <fullName evidence="13">Sulfurase</fullName>
    </recommendedName>
</protein>
<dbReference type="InterPro" id="IPR017927">
    <property type="entry name" value="FAD-bd_FR_type"/>
</dbReference>
<keyword evidence="4" id="KW-0479">Metal-binding</keyword>